<proteinExistence type="predicted"/>
<accession>A0ABQ7EL72</accession>
<sequence>MKGSRPRVLNVGSSWRGCKYEVSLLQKLQPFHVLLTCHPKKQGKQAACDCHVPVTEEARQAGRCKAKTE</sequence>
<evidence type="ECO:0000313" key="1">
    <source>
        <dbReference type="EMBL" id="KAF3597928.1"/>
    </source>
</evidence>
<dbReference type="EMBL" id="QGKV02000299">
    <property type="protein sequence ID" value="KAF3597928.1"/>
    <property type="molecule type" value="Genomic_DNA"/>
</dbReference>
<keyword evidence="2" id="KW-1185">Reference proteome</keyword>
<gene>
    <name evidence="1" type="ORF">DY000_02024276</name>
</gene>
<organism evidence="1 2">
    <name type="scientific">Brassica cretica</name>
    <name type="common">Mustard</name>
    <dbReference type="NCBI Taxonomy" id="69181"/>
    <lineage>
        <taxon>Eukaryota</taxon>
        <taxon>Viridiplantae</taxon>
        <taxon>Streptophyta</taxon>
        <taxon>Embryophyta</taxon>
        <taxon>Tracheophyta</taxon>
        <taxon>Spermatophyta</taxon>
        <taxon>Magnoliopsida</taxon>
        <taxon>eudicotyledons</taxon>
        <taxon>Gunneridae</taxon>
        <taxon>Pentapetalae</taxon>
        <taxon>rosids</taxon>
        <taxon>malvids</taxon>
        <taxon>Brassicales</taxon>
        <taxon>Brassicaceae</taxon>
        <taxon>Brassiceae</taxon>
        <taxon>Brassica</taxon>
    </lineage>
</organism>
<reference evidence="1 2" key="1">
    <citation type="journal article" date="2020" name="BMC Genomics">
        <title>Intraspecific diversification of the crop wild relative Brassica cretica Lam. using demographic model selection.</title>
        <authorList>
            <person name="Kioukis A."/>
            <person name="Michalopoulou V.A."/>
            <person name="Briers L."/>
            <person name="Pirintsos S."/>
            <person name="Studholme D.J."/>
            <person name="Pavlidis P."/>
            <person name="Sarris P.F."/>
        </authorList>
    </citation>
    <scope>NUCLEOTIDE SEQUENCE [LARGE SCALE GENOMIC DNA]</scope>
    <source>
        <strain evidence="2">cv. PFS-1207/04</strain>
    </source>
</reference>
<evidence type="ECO:0000313" key="2">
    <source>
        <dbReference type="Proteomes" id="UP000266723"/>
    </source>
</evidence>
<name>A0ABQ7EL72_BRACR</name>
<dbReference type="Proteomes" id="UP000266723">
    <property type="component" value="Unassembled WGS sequence"/>
</dbReference>
<protein>
    <submittedName>
        <fullName evidence="1">Uncharacterized protein</fullName>
    </submittedName>
</protein>
<comment type="caution">
    <text evidence="1">The sequence shown here is derived from an EMBL/GenBank/DDBJ whole genome shotgun (WGS) entry which is preliminary data.</text>
</comment>